<keyword evidence="2" id="KW-0732">Signal</keyword>
<evidence type="ECO:0008006" key="5">
    <source>
        <dbReference type="Google" id="ProtNLM"/>
    </source>
</evidence>
<evidence type="ECO:0000256" key="1">
    <source>
        <dbReference type="SAM" id="MobiDB-lite"/>
    </source>
</evidence>
<name>A0A9P9L5Q4_FUSSL</name>
<reference evidence="3" key="1">
    <citation type="journal article" date="2021" name="Nat. Commun.">
        <title>Genetic determinants of endophytism in the Arabidopsis root mycobiome.</title>
        <authorList>
            <person name="Mesny F."/>
            <person name="Miyauchi S."/>
            <person name="Thiergart T."/>
            <person name="Pickel B."/>
            <person name="Atanasova L."/>
            <person name="Karlsson M."/>
            <person name="Huettel B."/>
            <person name="Barry K.W."/>
            <person name="Haridas S."/>
            <person name="Chen C."/>
            <person name="Bauer D."/>
            <person name="Andreopoulos W."/>
            <person name="Pangilinan J."/>
            <person name="LaButti K."/>
            <person name="Riley R."/>
            <person name="Lipzen A."/>
            <person name="Clum A."/>
            <person name="Drula E."/>
            <person name="Henrissat B."/>
            <person name="Kohler A."/>
            <person name="Grigoriev I.V."/>
            <person name="Martin F.M."/>
            <person name="Hacquard S."/>
        </authorList>
    </citation>
    <scope>NUCLEOTIDE SEQUENCE</scope>
    <source>
        <strain evidence="3">FSSC 5 MPI-SDFR-AT-0091</strain>
    </source>
</reference>
<sequence length="104" mass="11132">MLLLPTITRPLAVVVLVALHLIRAQECPQCYRGRGSPVSSMGESERDGSQGNRKDHQTRPACFHASKNTTSGLASSTLAPSWPGGQCQAEFMGLQKKDSSSFAS</sequence>
<feature type="signal peptide" evidence="2">
    <location>
        <begin position="1"/>
        <end position="24"/>
    </location>
</feature>
<proteinExistence type="predicted"/>
<feature type="chain" id="PRO_5040219052" description="Secreted protein" evidence="2">
    <location>
        <begin position="25"/>
        <end position="104"/>
    </location>
</feature>
<organism evidence="3 4">
    <name type="scientific">Fusarium solani</name>
    <name type="common">Filamentous fungus</name>
    <dbReference type="NCBI Taxonomy" id="169388"/>
    <lineage>
        <taxon>Eukaryota</taxon>
        <taxon>Fungi</taxon>
        <taxon>Dikarya</taxon>
        <taxon>Ascomycota</taxon>
        <taxon>Pezizomycotina</taxon>
        <taxon>Sordariomycetes</taxon>
        <taxon>Hypocreomycetidae</taxon>
        <taxon>Hypocreales</taxon>
        <taxon>Nectriaceae</taxon>
        <taxon>Fusarium</taxon>
        <taxon>Fusarium solani species complex</taxon>
    </lineage>
</organism>
<keyword evidence="4" id="KW-1185">Reference proteome</keyword>
<comment type="caution">
    <text evidence="3">The sequence shown here is derived from an EMBL/GenBank/DDBJ whole genome shotgun (WGS) entry which is preliminary data.</text>
</comment>
<dbReference type="Proteomes" id="UP000736672">
    <property type="component" value="Unassembled WGS sequence"/>
</dbReference>
<feature type="compositionally biased region" description="Polar residues" evidence="1">
    <location>
        <begin position="66"/>
        <end position="79"/>
    </location>
</feature>
<evidence type="ECO:0000313" key="3">
    <source>
        <dbReference type="EMBL" id="KAH7274467.1"/>
    </source>
</evidence>
<feature type="region of interest" description="Disordered" evidence="1">
    <location>
        <begin position="30"/>
        <end position="81"/>
    </location>
</feature>
<evidence type="ECO:0000256" key="2">
    <source>
        <dbReference type="SAM" id="SignalP"/>
    </source>
</evidence>
<accession>A0A9P9L5Q4</accession>
<dbReference type="EMBL" id="JAGTJS010000002">
    <property type="protein sequence ID" value="KAH7274467.1"/>
    <property type="molecule type" value="Genomic_DNA"/>
</dbReference>
<gene>
    <name evidence="3" type="ORF">B0J15DRAFT_459506</name>
</gene>
<protein>
    <recommendedName>
        <fullName evidence="5">Secreted protein</fullName>
    </recommendedName>
</protein>
<evidence type="ECO:0000313" key="4">
    <source>
        <dbReference type="Proteomes" id="UP000736672"/>
    </source>
</evidence>
<dbReference type="AlphaFoldDB" id="A0A9P9L5Q4"/>
<feature type="compositionally biased region" description="Basic and acidic residues" evidence="1">
    <location>
        <begin position="43"/>
        <end position="58"/>
    </location>
</feature>